<feature type="transmembrane region" description="Helical" evidence="12">
    <location>
        <begin position="159"/>
        <end position="180"/>
    </location>
</feature>
<sequence length="221" mass="24675">MMMNLFSVFDPYTSGFQINWISLLLVYLFIPVMYYVLSSGLKAGVSNFVSGVANNLKEIVFPFYLVLMLMGLGVFMFMVYSNLTGLFSFVFTSTAHPMFTMGVGLVYWVAFMIMGWSQSFVKCAAHLVPEGSPVVLVPLLVLIELISHMIRPFTLSIRLAANMMAGHLIMGLLSSISLFSKMSFIISVVLQMILFVLEIAVAVIQGLVFSILMLLYAVEFY</sequence>
<feature type="transmembrane region" description="Helical" evidence="12">
    <location>
        <begin position="86"/>
        <end position="113"/>
    </location>
</feature>
<keyword evidence="7 12" id="KW-1133">Transmembrane helix</keyword>
<geneLocation type="mitochondrion" evidence="13"/>
<feature type="transmembrane region" description="Helical" evidence="12">
    <location>
        <begin position="192"/>
        <end position="218"/>
    </location>
</feature>
<dbReference type="AlphaFoldDB" id="A0A516IM52"/>
<dbReference type="GO" id="GO:0005743">
    <property type="term" value="C:mitochondrial inner membrane"/>
    <property type="evidence" value="ECO:0007669"/>
    <property type="project" value="UniProtKB-SubCell"/>
</dbReference>
<dbReference type="EMBL" id="MN052919">
    <property type="protein sequence ID" value="QDP17856.1"/>
    <property type="molecule type" value="Genomic_DNA"/>
</dbReference>
<keyword evidence="6" id="KW-0375">Hydrogen ion transport</keyword>
<evidence type="ECO:0000256" key="3">
    <source>
        <dbReference type="ARBA" id="ARBA00022448"/>
    </source>
</evidence>
<evidence type="ECO:0000256" key="5">
    <source>
        <dbReference type="ARBA" id="ARBA00022692"/>
    </source>
</evidence>
<evidence type="ECO:0000256" key="1">
    <source>
        <dbReference type="ARBA" id="ARBA00004141"/>
    </source>
</evidence>
<evidence type="ECO:0000256" key="8">
    <source>
        <dbReference type="ARBA" id="ARBA00023065"/>
    </source>
</evidence>
<evidence type="ECO:0000313" key="13">
    <source>
        <dbReference type="EMBL" id="QDP17856.1"/>
    </source>
</evidence>
<feature type="transmembrane region" description="Helical" evidence="12">
    <location>
        <begin position="59"/>
        <end position="80"/>
    </location>
</feature>
<keyword evidence="8" id="KW-0406">Ion transport</keyword>
<evidence type="ECO:0000256" key="4">
    <source>
        <dbReference type="ARBA" id="ARBA00022547"/>
    </source>
</evidence>
<comment type="subcellular location">
    <subcellularLocation>
        <location evidence="1">Membrane</location>
        <topology evidence="1">Multi-pass membrane protein</topology>
    </subcellularLocation>
    <subcellularLocation>
        <location evidence="11">Mitochondrion inner membrane</location>
        <topology evidence="11">Multi-pass membrane protein</topology>
    </subcellularLocation>
</comment>
<evidence type="ECO:0000256" key="11">
    <source>
        <dbReference type="RuleBase" id="RU004450"/>
    </source>
</evidence>
<dbReference type="PRINTS" id="PR00123">
    <property type="entry name" value="ATPASEA"/>
</dbReference>
<keyword evidence="4" id="KW-0138">CF(0)</keyword>
<name>A0A516IM52_9ARAC</name>
<dbReference type="PROSITE" id="PS00449">
    <property type="entry name" value="ATPASE_A"/>
    <property type="match status" value="1"/>
</dbReference>
<evidence type="ECO:0000256" key="7">
    <source>
        <dbReference type="ARBA" id="ARBA00022989"/>
    </source>
</evidence>
<dbReference type="CDD" id="cd00310">
    <property type="entry name" value="ATP-synt_Fo_a_6"/>
    <property type="match status" value="1"/>
</dbReference>
<dbReference type="InterPro" id="IPR000568">
    <property type="entry name" value="ATP_synth_F0_asu"/>
</dbReference>
<comment type="similarity">
    <text evidence="2">Belongs to the ATPase A chain family.</text>
</comment>
<keyword evidence="5 12" id="KW-0812">Transmembrane</keyword>
<evidence type="ECO:0000256" key="2">
    <source>
        <dbReference type="ARBA" id="ARBA00006810"/>
    </source>
</evidence>
<dbReference type="InterPro" id="IPR035908">
    <property type="entry name" value="F0_ATP_A_sf"/>
</dbReference>
<accession>A0A516IM52</accession>
<proteinExistence type="inferred from homology"/>
<feature type="transmembrane region" description="Helical" evidence="12">
    <location>
        <begin position="134"/>
        <end position="153"/>
    </location>
</feature>
<dbReference type="NCBIfam" id="TIGR01131">
    <property type="entry name" value="ATP_synt_6_or_A"/>
    <property type="match status" value="1"/>
</dbReference>
<feature type="transmembrane region" description="Helical" evidence="12">
    <location>
        <begin position="20"/>
        <end position="38"/>
    </location>
</feature>
<dbReference type="Gene3D" id="1.20.120.220">
    <property type="entry name" value="ATP synthase, F0 complex, subunit A"/>
    <property type="match status" value="1"/>
</dbReference>
<evidence type="ECO:0000256" key="10">
    <source>
        <dbReference type="ARBA" id="ARBA00023310"/>
    </source>
</evidence>
<dbReference type="InterPro" id="IPR023011">
    <property type="entry name" value="ATP_synth_F0_asu_AS"/>
</dbReference>
<dbReference type="SUPFAM" id="SSF81336">
    <property type="entry name" value="F1F0 ATP synthase subunit A"/>
    <property type="match status" value="1"/>
</dbReference>
<protein>
    <recommendedName>
        <fullName evidence="11">ATP synthase subunit a</fullName>
    </recommendedName>
</protein>
<keyword evidence="3" id="KW-0813">Transport</keyword>
<keyword evidence="13" id="KW-0496">Mitochondrion</keyword>
<dbReference type="PANTHER" id="PTHR11410">
    <property type="entry name" value="ATP SYNTHASE SUBUNIT A"/>
    <property type="match status" value="1"/>
</dbReference>
<dbReference type="Pfam" id="PF00119">
    <property type="entry name" value="ATP-synt_A"/>
    <property type="match status" value="1"/>
</dbReference>
<dbReference type="GO" id="GO:0046933">
    <property type="term" value="F:proton-transporting ATP synthase activity, rotational mechanism"/>
    <property type="evidence" value="ECO:0007669"/>
    <property type="project" value="TreeGrafter"/>
</dbReference>
<dbReference type="GO" id="GO:0045259">
    <property type="term" value="C:proton-transporting ATP synthase complex"/>
    <property type="evidence" value="ECO:0007669"/>
    <property type="project" value="UniProtKB-KW"/>
</dbReference>
<organism evidence="13">
    <name type="scientific">Parachtes riberai</name>
    <dbReference type="NCBI Taxonomy" id="2593099"/>
    <lineage>
        <taxon>Eukaryota</taxon>
        <taxon>Metazoa</taxon>
        <taxon>Ecdysozoa</taxon>
        <taxon>Arthropoda</taxon>
        <taxon>Chelicerata</taxon>
        <taxon>Arachnida</taxon>
        <taxon>Araneae</taxon>
        <taxon>Araneomorphae</taxon>
        <taxon>Haplogynae</taxon>
        <taxon>Dysderoidea</taxon>
        <taxon>Dysderidae</taxon>
        <taxon>Parachtes</taxon>
    </lineage>
</organism>
<dbReference type="PANTHER" id="PTHR11410:SF0">
    <property type="entry name" value="ATP SYNTHASE SUBUNIT A"/>
    <property type="match status" value="1"/>
</dbReference>
<dbReference type="InterPro" id="IPR045083">
    <property type="entry name" value="ATP_synth_F0_asu_bact/mt"/>
</dbReference>
<evidence type="ECO:0000256" key="9">
    <source>
        <dbReference type="ARBA" id="ARBA00023136"/>
    </source>
</evidence>
<keyword evidence="10" id="KW-0066">ATP synthesis</keyword>
<evidence type="ECO:0000256" key="6">
    <source>
        <dbReference type="ARBA" id="ARBA00022781"/>
    </source>
</evidence>
<evidence type="ECO:0000256" key="12">
    <source>
        <dbReference type="SAM" id="Phobius"/>
    </source>
</evidence>
<reference evidence="13" key="1">
    <citation type="journal article" date="2019" name="BMC Genomics">
        <title>Arm-less mitochondrial tRNAs conserved for over 30 millions of years in spiders.</title>
        <authorList>
            <person name="Pons J."/>
            <person name="Bover P."/>
            <person name="Bidegaray-Batista L."/>
            <person name="Arnedo M."/>
        </authorList>
    </citation>
    <scope>NUCLEOTIDE SEQUENCE</scope>
    <source>
        <strain evidence="13">L105</strain>
    </source>
</reference>
<keyword evidence="9 12" id="KW-0472">Membrane</keyword>
<gene>
    <name evidence="13" type="primary">atp6</name>
</gene>